<proteinExistence type="predicted"/>
<dbReference type="Gene3D" id="3.30.160.150">
    <property type="entry name" value="Lipoprotein like domain"/>
    <property type="match status" value="1"/>
</dbReference>
<keyword evidence="1" id="KW-0449">Lipoprotein</keyword>
<accession>A0A212RLE8</accession>
<evidence type="ECO:0000313" key="2">
    <source>
        <dbReference type="Proteomes" id="UP000198418"/>
    </source>
</evidence>
<dbReference type="InterPro" id="IPR007485">
    <property type="entry name" value="LPS_assembly_LptE"/>
</dbReference>
<name>A0A212RLE8_RHOAC</name>
<dbReference type="RefSeq" id="WP_088520888.1">
    <property type="nucleotide sequence ID" value="NZ_FYDG01000005.1"/>
</dbReference>
<dbReference type="Pfam" id="PF04390">
    <property type="entry name" value="LptE"/>
    <property type="match status" value="1"/>
</dbReference>
<dbReference type="GO" id="GO:0019867">
    <property type="term" value="C:outer membrane"/>
    <property type="evidence" value="ECO:0007669"/>
    <property type="project" value="InterPro"/>
</dbReference>
<protein>
    <submittedName>
        <fullName evidence="1">LPS-assembly lipoprotein</fullName>
    </submittedName>
</protein>
<dbReference type="AlphaFoldDB" id="A0A212RLE8"/>
<dbReference type="EMBL" id="FYDG01000005">
    <property type="protein sequence ID" value="SNB73271.1"/>
    <property type="molecule type" value="Genomic_DNA"/>
</dbReference>
<reference evidence="2" key="1">
    <citation type="submission" date="2017-06" db="EMBL/GenBank/DDBJ databases">
        <authorList>
            <person name="Varghese N."/>
            <person name="Submissions S."/>
        </authorList>
    </citation>
    <scope>NUCLEOTIDE SEQUENCE [LARGE SCALE GENOMIC DNA]</scope>
    <source>
        <strain evidence="2">DSM 137</strain>
    </source>
</reference>
<organism evidence="1 2">
    <name type="scientific">Rhodoblastus acidophilus</name>
    <name type="common">Rhodopseudomonas acidophila</name>
    <dbReference type="NCBI Taxonomy" id="1074"/>
    <lineage>
        <taxon>Bacteria</taxon>
        <taxon>Pseudomonadati</taxon>
        <taxon>Pseudomonadota</taxon>
        <taxon>Alphaproteobacteria</taxon>
        <taxon>Hyphomicrobiales</taxon>
        <taxon>Rhodoblastaceae</taxon>
        <taxon>Rhodoblastus</taxon>
    </lineage>
</organism>
<keyword evidence="2" id="KW-1185">Reference proteome</keyword>
<dbReference type="PROSITE" id="PS51257">
    <property type="entry name" value="PROKAR_LIPOPROTEIN"/>
    <property type="match status" value="1"/>
</dbReference>
<dbReference type="OrthoDB" id="7678210at2"/>
<evidence type="ECO:0000313" key="1">
    <source>
        <dbReference type="EMBL" id="SNB73271.1"/>
    </source>
</evidence>
<sequence length="177" mass="18675">MSSSNRANARRAVALTAILGASLLLGGCVQPLYMSSAVGGGAVGDELQTIKVEPIPDRLGHYLTNELISQLNGSGSNVPPKYRLVVTLNERVSTPTVNTFTGQAEAGAITVDASYQLFPVAGGTDKPMASGSVSQFVAYDRTSQRLSNVRAARDAEIRNARTIAEQIRTRVAIALTK</sequence>
<dbReference type="GO" id="GO:0043165">
    <property type="term" value="P:Gram-negative-bacterium-type cell outer membrane assembly"/>
    <property type="evidence" value="ECO:0007669"/>
    <property type="project" value="InterPro"/>
</dbReference>
<dbReference type="Proteomes" id="UP000198418">
    <property type="component" value="Unassembled WGS sequence"/>
</dbReference>
<gene>
    <name evidence="1" type="ORF">SAMN06265338_105111</name>
</gene>